<dbReference type="InterPro" id="IPR003741">
    <property type="entry name" value="LUD_dom"/>
</dbReference>
<reference evidence="2" key="1">
    <citation type="submission" date="2024-06" db="EMBL/GenBank/DDBJ databases">
        <authorList>
            <person name="Fan A."/>
            <person name="Zhang F.Y."/>
            <person name="Zhang L."/>
        </authorList>
    </citation>
    <scope>NUCLEOTIDE SEQUENCE</scope>
    <source>
        <strain evidence="2">Y61</strain>
    </source>
</reference>
<proteinExistence type="predicted"/>
<feature type="domain" description="LUD" evidence="1">
    <location>
        <begin position="52"/>
        <end position="229"/>
    </location>
</feature>
<gene>
    <name evidence="2" type="ORF">ABNN70_12065</name>
</gene>
<dbReference type="Pfam" id="PF02589">
    <property type="entry name" value="LUD_dom"/>
    <property type="match status" value="1"/>
</dbReference>
<evidence type="ECO:0000259" key="1">
    <source>
        <dbReference type="Pfam" id="PF02589"/>
    </source>
</evidence>
<name>A0AAU8IDV3_9BACL</name>
<dbReference type="AlphaFoldDB" id="A0AAU8IDV3"/>
<dbReference type="PANTHER" id="PTHR43682:SF1">
    <property type="entry name" value="LACTATE UTILIZATION PROTEIN C"/>
    <property type="match status" value="1"/>
</dbReference>
<organism evidence="2">
    <name type="scientific">Sporolactobacillus sp. Y61</name>
    <dbReference type="NCBI Taxonomy" id="3160863"/>
    <lineage>
        <taxon>Bacteria</taxon>
        <taxon>Bacillati</taxon>
        <taxon>Bacillota</taxon>
        <taxon>Bacilli</taxon>
        <taxon>Bacillales</taxon>
        <taxon>Sporolactobacillaceae</taxon>
        <taxon>Sporolactobacillus</taxon>
    </lineage>
</organism>
<dbReference type="Gene3D" id="3.40.50.10420">
    <property type="entry name" value="NagB/RpiA/CoA transferase-like"/>
    <property type="match status" value="1"/>
</dbReference>
<evidence type="ECO:0000313" key="2">
    <source>
        <dbReference type="EMBL" id="XCJ16397.1"/>
    </source>
</evidence>
<accession>A0AAU8IDV3</accession>
<dbReference type="InterPro" id="IPR024185">
    <property type="entry name" value="FTHF_cligase-like_sf"/>
</dbReference>
<dbReference type="SUPFAM" id="SSF100950">
    <property type="entry name" value="NagB/RpiA/CoA transferase-like"/>
    <property type="match status" value="1"/>
</dbReference>
<dbReference type="RefSeq" id="WP_129928857.1">
    <property type="nucleotide sequence ID" value="NZ_CP159510.1"/>
</dbReference>
<protein>
    <submittedName>
        <fullName evidence="2">Lactate utilization protein C</fullName>
    </submittedName>
</protein>
<dbReference type="EMBL" id="CP159510">
    <property type="protein sequence ID" value="XCJ16397.1"/>
    <property type="molecule type" value="Genomic_DNA"/>
</dbReference>
<sequence length="232" mass="25891">MRGTIENRDAFLNKIAKKMNRQPEETIKEPVWSYQPQWAVHQNESKNQLVELIKRVSQSIHTKVIETDTDHLPQILNQTIHTYGGGRIVATNDGRFAEFGLTEVLKQNNVYVWNTEKGHENIDRADEANIGLSVCDVMLAESATAGFFHDKDKARSVSLLPVTSIVIVPESAIVPRLTQAMKMVEDKVATGEKISPYINFISGPSNSADIEMRLVVGVHGPVKVAYILVQDV</sequence>
<dbReference type="PANTHER" id="PTHR43682">
    <property type="entry name" value="LACTATE UTILIZATION PROTEIN C"/>
    <property type="match status" value="1"/>
</dbReference>
<dbReference type="InterPro" id="IPR037171">
    <property type="entry name" value="NagB/RpiA_transferase-like"/>
</dbReference>